<dbReference type="Proteomes" id="UP000503540">
    <property type="component" value="Chromosome"/>
</dbReference>
<dbReference type="Pfam" id="PF03065">
    <property type="entry name" value="Glyco_hydro_57"/>
    <property type="match status" value="1"/>
</dbReference>
<feature type="compositionally biased region" description="Basic residues" evidence="6">
    <location>
        <begin position="85"/>
        <end position="117"/>
    </location>
</feature>
<dbReference type="GO" id="GO:0005576">
    <property type="term" value="C:extracellular region"/>
    <property type="evidence" value="ECO:0007669"/>
    <property type="project" value="TreeGrafter"/>
</dbReference>
<proteinExistence type="inferred from homology"/>
<keyword evidence="2 5" id="KW-0119">Carbohydrate metabolism</keyword>
<feature type="region of interest" description="Disordered" evidence="6">
    <location>
        <begin position="83"/>
        <end position="127"/>
    </location>
</feature>
<dbReference type="SUPFAM" id="SSF88713">
    <property type="entry name" value="Glycoside hydrolase/deacetylase"/>
    <property type="match status" value="1"/>
</dbReference>
<evidence type="ECO:0000313" key="10">
    <source>
        <dbReference type="Proteomes" id="UP000503540"/>
    </source>
</evidence>
<dbReference type="PANTHER" id="PTHR41695:SF1">
    <property type="entry name" value="1,4-ALPHA-GLUCAN BRANCHING ENZYME TK1436"/>
    <property type="match status" value="1"/>
</dbReference>
<feature type="binding site" evidence="4">
    <location>
        <position position="374"/>
    </location>
    <ligand>
        <name>substrate</name>
    </ligand>
</feature>
<evidence type="ECO:0000256" key="5">
    <source>
        <dbReference type="RuleBase" id="RU361196"/>
    </source>
</evidence>
<dbReference type="InterPro" id="IPR040042">
    <property type="entry name" value="Branching_enz_MT3115-like"/>
</dbReference>
<evidence type="ECO:0000256" key="4">
    <source>
        <dbReference type="PIRSR" id="PIRSR640042-2"/>
    </source>
</evidence>
<feature type="binding site" evidence="4">
    <location>
        <position position="502"/>
    </location>
    <ligand>
        <name>substrate</name>
    </ligand>
</feature>
<reference evidence="9 10" key="1">
    <citation type="journal article" date="2019" name="ACS Chem. Biol.">
        <title>Identification and Mobilization of a Cryptic Antibiotic Biosynthesis Gene Locus from a Human-Pathogenic Nocardia Isolate.</title>
        <authorList>
            <person name="Herisse M."/>
            <person name="Ishida K."/>
            <person name="Porter J.L."/>
            <person name="Howden B."/>
            <person name="Hertweck C."/>
            <person name="Stinear T.P."/>
            <person name="Pidot S.J."/>
        </authorList>
    </citation>
    <scope>NUCLEOTIDE SEQUENCE [LARGE SCALE GENOMIC DNA]</scope>
    <source>
        <strain evidence="9 10">AUSMDU00012717</strain>
    </source>
</reference>
<feature type="region of interest" description="Disordered" evidence="6">
    <location>
        <begin position="1"/>
        <end position="71"/>
    </location>
</feature>
<dbReference type="InterPro" id="IPR011330">
    <property type="entry name" value="Glyco_hydro/deAcase_b/a-brl"/>
</dbReference>
<dbReference type="InterPro" id="IPR028995">
    <property type="entry name" value="Glyco_hydro_57/38_cen_sf"/>
</dbReference>
<organism evidence="9 10">
    <name type="scientific">Nocardia arthritidis</name>
    <dbReference type="NCBI Taxonomy" id="228602"/>
    <lineage>
        <taxon>Bacteria</taxon>
        <taxon>Bacillati</taxon>
        <taxon>Actinomycetota</taxon>
        <taxon>Actinomycetes</taxon>
        <taxon>Mycobacteriales</taxon>
        <taxon>Nocardiaceae</taxon>
        <taxon>Nocardia</taxon>
    </lineage>
</organism>
<dbReference type="EMBL" id="CP046172">
    <property type="protein sequence ID" value="QIS14791.1"/>
    <property type="molecule type" value="Genomic_DNA"/>
</dbReference>
<evidence type="ECO:0000259" key="8">
    <source>
        <dbReference type="Pfam" id="PF09210"/>
    </source>
</evidence>
<dbReference type="GO" id="GO:0003844">
    <property type="term" value="F:1,4-alpha-glucan branching enzyme activity"/>
    <property type="evidence" value="ECO:0007669"/>
    <property type="project" value="InterPro"/>
</dbReference>
<evidence type="ECO:0000259" key="7">
    <source>
        <dbReference type="Pfam" id="PF03065"/>
    </source>
</evidence>
<dbReference type="Gene3D" id="3.20.110.10">
    <property type="entry name" value="Glycoside hydrolase 38, N terminal domain"/>
    <property type="match status" value="1"/>
</dbReference>
<feature type="domain" description="1,4-alpha-glucan branching enzyme C-terminal" evidence="8">
    <location>
        <begin position="541"/>
        <end position="626"/>
    </location>
</feature>
<comment type="similarity">
    <text evidence="1 5">Belongs to the glycosyl hydrolase 57 family.</text>
</comment>
<feature type="active site" description="Proton donor" evidence="3">
    <location>
        <position position="450"/>
    </location>
</feature>
<feature type="compositionally biased region" description="Basic residues" evidence="6">
    <location>
        <begin position="37"/>
        <end position="51"/>
    </location>
</feature>
<feature type="active site" description="Nucleophile" evidence="3">
    <location>
        <position position="311"/>
    </location>
</feature>
<evidence type="ECO:0000256" key="1">
    <source>
        <dbReference type="ARBA" id="ARBA00006821"/>
    </source>
</evidence>
<dbReference type="GO" id="GO:0030979">
    <property type="term" value="P:alpha-glucan biosynthetic process"/>
    <property type="evidence" value="ECO:0007669"/>
    <property type="project" value="InterPro"/>
</dbReference>
<dbReference type="InterPro" id="IPR004300">
    <property type="entry name" value="Glyco_hydro_57_N"/>
</dbReference>
<dbReference type="InterPro" id="IPR027291">
    <property type="entry name" value="Glyco_hydro_38_N_sf"/>
</dbReference>
<evidence type="ECO:0000256" key="3">
    <source>
        <dbReference type="PIRSR" id="PIRSR640042-1"/>
    </source>
</evidence>
<dbReference type="Gene3D" id="1.20.1430.10">
    <property type="entry name" value="Families 57/38 glycoside transferase, middle domain"/>
    <property type="match status" value="1"/>
</dbReference>
<dbReference type="AlphaFoldDB" id="A0A6G9YNM9"/>
<sequence length="651" mass="71583">MPAGAAAGRRTPDQHAQPDHVLPGPGYPAQPLPHPRTERRRTHRTARHGRIHGPVDDRRAPRTEAESVGRQARWLVHRRADPARAGRRTVARRADRRCRRRHHRRFRTRPRRHRRQPRSGCHSGEALSDNVPGQFTLVLHSHLPWLAHHGRWPVGEEWLYQSWAASYLPVVEVLRTLAAEGRSHLLSLGITPVLAAQLDDPHCLAGMHHWLGNWQLRADEAAMSGNVALGGHEHRLAAKALADFELRWRHGAAPVWRELIDAEAIELLGGPLAHPFQPLLDPRLREFELREGLADARARWGHTPTGIWAPECGFTPGMEFGYAAAGVTHFMVDGPALRGDTTVGRPVRDSDVVAFGRDLQVSYRVWSPKSGYPGHGAYRDFHHYDHATGLKPSRVTGKTVAGPDKAPYDPELAAAAVLRDVDDFVQTVRERLISESARIGRPALVVAAFDTELFGHWWHEGPQWLARVLRALPEAGITVGTLADARARGFVGTPVELADSSWGSGKDWRVWAGDQVHDLVELNADIVRLTLDTVDKMRAAENSGPALRDPVADQLLREAILTVSSDWAFMVSKDSAAGYARDRAHRHAHAVRELAAAVGAGQLAKARQLTAGWNAADGLFPGLDARRLGATATEHPATAAADQAGAAEGYA</sequence>
<dbReference type="InterPro" id="IPR015293">
    <property type="entry name" value="BE_C"/>
</dbReference>
<name>A0A6G9YNM9_9NOCA</name>
<evidence type="ECO:0000256" key="2">
    <source>
        <dbReference type="ARBA" id="ARBA00023277"/>
    </source>
</evidence>
<accession>A0A6G9YNM9</accession>
<feature type="compositionally biased region" description="Basic and acidic residues" evidence="6">
    <location>
        <begin position="53"/>
        <end position="67"/>
    </location>
</feature>
<dbReference type="Pfam" id="PF09210">
    <property type="entry name" value="BE_C"/>
    <property type="match status" value="1"/>
</dbReference>
<keyword evidence="10" id="KW-1185">Reference proteome</keyword>
<feature type="binding site" evidence="4">
    <location>
        <position position="566"/>
    </location>
    <ligand>
        <name>substrate</name>
    </ligand>
</feature>
<feature type="domain" description="Glycoside hydrolase family 57 N-terminal" evidence="7">
    <location>
        <begin position="136"/>
        <end position="461"/>
    </location>
</feature>
<protein>
    <submittedName>
        <fullName evidence="9">DUF1957 domain-containing protein</fullName>
    </submittedName>
</protein>
<evidence type="ECO:0000313" key="9">
    <source>
        <dbReference type="EMBL" id="QIS14791.1"/>
    </source>
</evidence>
<gene>
    <name evidence="9" type="ORF">F5544_34790</name>
</gene>
<dbReference type="KEGG" id="nah:F5544_34790"/>
<feature type="binding site" evidence="4">
    <location>
        <position position="357"/>
    </location>
    <ligand>
        <name>substrate</name>
    </ligand>
</feature>
<dbReference type="SUPFAM" id="SSF88688">
    <property type="entry name" value="Families 57/38 glycoside transferase middle domain"/>
    <property type="match status" value="1"/>
</dbReference>
<dbReference type="InterPro" id="IPR037090">
    <property type="entry name" value="57_glycoside_trans_central"/>
</dbReference>
<feature type="compositionally biased region" description="Pro residues" evidence="6">
    <location>
        <begin position="25"/>
        <end position="34"/>
    </location>
</feature>
<dbReference type="PANTHER" id="PTHR41695">
    <property type="entry name" value="1,4-ALPHA-GLUCAN BRANCHING ENZYME RV3031-RELATED"/>
    <property type="match status" value="1"/>
</dbReference>
<evidence type="ECO:0000256" key="6">
    <source>
        <dbReference type="SAM" id="MobiDB-lite"/>
    </source>
</evidence>